<sequence length="125" mass="12558">MATTGPPSPADVDASQGRSTAAAAATQDTTSTSAVSATGDEERRGRRAWRVTRGTLAAAAGAAGEHSAASRRVHPVAPCVGPRASVHPALSTRPCPPGPVHPAFVRRGPHAAPRTRVTGPGGRTT</sequence>
<feature type="region of interest" description="Disordered" evidence="1">
    <location>
        <begin position="1"/>
        <end position="51"/>
    </location>
</feature>
<dbReference type="Proteomes" id="UP000315842">
    <property type="component" value="Unassembled WGS sequence"/>
</dbReference>
<keyword evidence="3" id="KW-1185">Reference proteome</keyword>
<accession>A0A4Y3KBI1</accession>
<evidence type="ECO:0000313" key="3">
    <source>
        <dbReference type="Proteomes" id="UP000315842"/>
    </source>
</evidence>
<evidence type="ECO:0000313" key="2">
    <source>
        <dbReference type="EMBL" id="GEA81809.1"/>
    </source>
</evidence>
<name>A0A4Y3KBI1_CELUD</name>
<dbReference type="EMBL" id="BJLP01000038">
    <property type="protein sequence ID" value="GEA81809.1"/>
    <property type="molecule type" value="Genomic_DNA"/>
</dbReference>
<feature type="region of interest" description="Disordered" evidence="1">
    <location>
        <begin position="84"/>
        <end position="125"/>
    </location>
</feature>
<gene>
    <name evidence="2" type="ORF">CUD01_22530</name>
</gene>
<dbReference type="AlphaFoldDB" id="A0A4Y3KBI1"/>
<proteinExistence type="predicted"/>
<protein>
    <submittedName>
        <fullName evidence="2">Uncharacterized protein</fullName>
    </submittedName>
</protein>
<evidence type="ECO:0000256" key="1">
    <source>
        <dbReference type="SAM" id="MobiDB-lite"/>
    </source>
</evidence>
<organism evidence="2 3">
    <name type="scientific">Cellulomonas uda</name>
    <dbReference type="NCBI Taxonomy" id="1714"/>
    <lineage>
        <taxon>Bacteria</taxon>
        <taxon>Bacillati</taxon>
        <taxon>Actinomycetota</taxon>
        <taxon>Actinomycetes</taxon>
        <taxon>Micrococcales</taxon>
        <taxon>Cellulomonadaceae</taxon>
        <taxon>Cellulomonas</taxon>
    </lineage>
</organism>
<reference evidence="2 3" key="1">
    <citation type="submission" date="2019-06" db="EMBL/GenBank/DDBJ databases">
        <title>Whole genome shotgun sequence of Cellulomonas uda NBRC 3747.</title>
        <authorList>
            <person name="Hosoyama A."/>
            <person name="Uohara A."/>
            <person name="Ohji S."/>
            <person name="Ichikawa N."/>
        </authorList>
    </citation>
    <scope>NUCLEOTIDE SEQUENCE [LARGE SCALE GENOMIC DNA]</scope>
    <source>
        <strain evidence="2 3">NBRC 3747</strain>
    </source>
</reference>
<comment type="caution">
    <text evidence="2">The sequence shown here is derived from an EMBL/GenBank/DDBJ whole genome shotgun (WGS) entry which is preliminary data.</text>
</comment>
<feature type="compositionally biased region" description="Low complexity" evidence="1">
    <location>
        <begin position="13"/>
        <end position="38"/>
    </location>
</feature>